<dbReference type="InterPro" id="IPR013766">
    <property type="entry name" value="Thioredoxin_domain"/>
</dbReference>
<dbReference type="PROSITE" id="PS51352">
    <property type="entry name" value="THIOREDOXIN_2"/>
    <property type="match status" value="1"/>
</dbReference>
<sequence>MKNRTVLSIVFAMICALVLTGCDGLRKENKKTDSVAVASLVKGDQAPDFELVADDGSKLTLADLKGKKVYINVWGTWCPPCRMEMPELEEVYQEVKDQEDWVFLSVASPNDEGMGNTKTRDVSKKEILEEATELGVTYPVYFEENHSFLTDYQVRAFPTHVFINSDGTIANYGMGALNKEVVSNTMKQVK</sequence>
<dbReference type="EMBL" id="RCVM01000004">
    <property type="protein sequence ID" value="RLY04180.1"/>
    <property type="molecule type" value="Genomic_DNA"/>
</dbReference>
<reference evidence="2 3" key="1">
    <citation type="submission" date="2018-10" db="EMBL/GenBank/DDBJ databases">
        <title>Streptococcus hillyeri sp. nov., isolated from equine tracheal sample.</title>
        <authorList>
            <person name="Macfadyen A.C."/>
            <person name="Waller A."/>
            <person name="Paterson G.K."/>
        </authorList>
    </citation>
    <scope>NUCLEOTIDE SEQUENCE [LARGE SCALE GENOMIC DNA]</scope>
    <source>
        <strain evidence="2 3">28462</strain>
    </source>
</reference>
<evidence type="ECO:0000313" key="3">
    <source>
        <dbReference type="Proteomes" id="UP000279194"/>
    </source>
</evidence>
<gene>
    <name evidence="2" type="ORF">EAF07_03675</name>
</gene>
<dbReference type="GO" id="GO:0016491">
    <property type="term" value="F:oxidoreductase activity"/>
    <property type="evidence" value="ECO:0007669"/>
    <property type="project" value="InterPro"/>
</dbReference>
<dbReference type="PANTHER" id="PTHR42852:SF13">
    <property type="entry name" value="PROTEIN DIPZ"/>
    <property type="match status" value="1"/>
</dbReference>
<accession>A0A3L9DZD5</accession>
<proteinExistence type="predicted"/>
<organism evidence="2 3">
    <name type="scientific">Streptococcus hillyeri</name>
    <dbReference type="NCBI Taxonomy" id="2282420"/>
    <lineage>
        <taxon>Bacteria</taxon>
        <taxon>Bacillati</taxon>
        <taxon>Bacillota</taxon>
        <taxon>Bacilli</taxon>
        <taxon>Lactobacillales</taxon>
        <taxon>Streptococcaceae</taxon>
        <taxon>Streptococcus</taxon>
    </lineage>
</organism>
<feature type="domain" description="Thioredoxin" evidence="1">
    <location>
        <begin position="40"/>
        <end position="190"/>
    </location>
</feature>
<dbReference type="InterPro" id="IPR036249">
    <property type="entry name" value="Thioredoxin-like_sf"/>
</dbReference>
<dbReference type="AlphaFoldDB" id="A0A3L9DZD5"/>
<dbReference type="InterPro" id="IPR013740">
    <property type="entry name" value="Redoxin"/>
</dbReference>
<name>A0A3L9DZD5_9STRE</name>
<keyword evidence="3" id="KW-1185">Reference proteome</keyword>
<dbReference type="SUPFAM" id="SSF52833">
    <property type="entry name" value="Thioredoxin-like"/>
    <property type="match status" value="1"/>
</dbReference>
<dbReference type="CDD" id="cd02966">
    <property type="entry name" value="TlpA_like_family"/>
    <property type="match status" value="1"/>
</dbReference>
<dbReference type="OrthoDB" id="25753at2"/>
<comment type="caution">
    <text evidence="2">The sequence shown here is derived from an EMBL/GenBank/DDBJ whole genome shotgun (WGS) entry which is preliminary data.</text>
</comment>
<dbReference type="InterPro" id="IPR050553">
    <property type="entry name" value="Thioredoxin_ResA/DsbE_sf"/>
</dbReference>
<protein>
    <submittedName>
        <fullName evidence="2">TlpA family protein disulfide reductase</fullName>
    </submittedName>
</protein>
<dbReference type="PROSITE" id="PS51257">
    <property type="entry name" value="PROKAR_LIPOPROTEIN"/>
    <property type="match status" value="1"/>
</dbReference>
<dbReference type="Gene3D" id="3.40.30.10">
    <property type="entry name" value="Glutaredoxin"/>
    <property type="match status" value="1"/>
</dbReference>
<dbReference type="Proteomes" id="UP000279194">
    <property type="component" value="Unassembled WGS sequence"/>
</dbReference>
<dbReference type="PANTHER" id="PTHR42852">
    <property type="entry name" value="THIOL:DISULFIDE INTERCHANGE PROTEIN DSBE"/>
    <property type="match status" value="1"/>
</dbReference>
<dbReference type="Pfam" id="PF08534">
    <property type="entry name" value="Redoxin"/>
    <property type="match status" value="1"/>
</dbReference>
<evidence type="ECO:0000313" key="2">
    <source>
        <dbReference type="EMBL" id="RLY04180.1"/>
    </source>
</evidence>
<evidence type="ECO:0000259" key="1">
    <source>
        <dbReference type="PROSITE" id="PS51352"/>
    </source>
</evidence>
<dbReference type="RefSeq" id="WP_121834937.1">
    <property type="nucleotide sequence ID" value="NZ_CP163513.1"/>
</dbReference>